<dbReference type="EMBL" id="HBIU01011208">
    <property type="protein sequence ID" value="CAE0626221.1"/>
    <property type="molecule type" value="Transcribed_RNA"/>
</dbReference>
<dbReference type="InterPro" id="IPR036298">
    <property type="entry name" value="Chalcone_isomerase_sf"/>
</dbReference>
<feature type="signal peptide" evidence="1">
    <location>
        <begin position="1"/>
        <end position="20"/>
    </location>
</feature>
<dbReference type="InterPro" id="IPR016088">
    <property type="entry name" value="Chalcone_isomerase_3-sand"/>
</dbReference>
<name>A0A6S9FSE1_HETAK</name>
<organism evidence="3">
    <name type="scientific">Heterosigma akashiwo</name>
    <name type="common">Chromophytic alga</name>
    <name type="synonym">Heterosigma carterae</name>
    <dbReference type="NCBI Taxonomy" id="2829"/>
    <lineage>
        <taxon>Eukaryota</taxon>
        <taxon>Sar</taxon>
        <taxon>Stramenopiles</taxon>
        <taxon>Ochrophyta</taxon>
        <taxon>Raphidophyceae</taxon>
        <taxon>Chattonellales</taxon>
        <taxon>Chattonellaceae</taxon>
        <taxon>Heterosigma</taxon>
    </lineage>
</organism>
<gene>
    <name evidence="3" type="ORF">HAKA00212_LOCUS4896</name>
</gene>
<dbReference type="Pfam" id="PF16036">
    <property type="entry name" value="Chalcone_3"/>
    <property type="match status" value="1"/>
</dbReference>
<dbReference type="Gene3D" id="3.50.70.10">
    <property type="match status" value="1"/>
</dbReference>
<dbReference type="PANTHER" id="PTHR47698:SF2">
    <property type="entry name" value="FATTY-ACID-BINDING PROTEIN 3, CHLOROPLASTIC"/>
    <property type="match status" value="1"/>
</dbReference>
<dbReference type="InterPro" id="IPR016087">
    <property type="entry name" value="Chalcone_isomerase"/>
</dbReference>
<sequence length="213" mass="22449">MQLFQTALLLLVIIVALALADVTEPKTGIKFADRFGGLGLAGVGVRVKQIGPLSVKVYGVGMYMDESSALEEISEYAGGKKADSGFFSRLRKPSIDKKIVLKMARSVGSETMSEALAESIKPRMSGDLPALSSFQTVLLKGLSEDGSAKKGTELAFDASGGKLNVKINGKSAGDVESSSLCDAFVDTYMDDKGVSPTLRDSIAETLCAKLPTE</sequence>
<evidence type="ECO:0000259" key="2">
    <source>
        <dbReference type="Pfam" id="PF16036"/>
    </source>
</evidence>
<feature type="chain" id="PRO_5030159560" description="Chalcone isomerase domain-containing protein" evidence="1">
    <location>
        <begin position="21"/>
        <end position="213"/>
    </location>
</feature>
<accession>A0A6S9FSE1</accession>
<dbReference type="AlphaFoldDB" id="A0A6S9FSE1"/>
<protein>
    <recommendedName>
        <fullName evidence="2">Chalcone isomerase domain-containing protein</fullName>
    </recommendedName>
</protein>
<keyword evidence="1" id="KW-0732">Signal</keyword>
<dbReference type="PANTHER" id="PTHR47698">
    <property type="entry name" value="FATTY-ACID-BINDING PROTEIN 3, CHLOROPLASTIC"/>
    <property type="match status" value="1"/>
</dbReference>
<evidence type="ECO:0000256" key="1">
    <source>
        <dbReference type="SAM" id="SignalP"/>
    </source>
</evidence>
<evidence type="ECO:0000313" key="3">
    <source>
        <dbReference type="EMBL" id="CAE0626221.1"/>
    </source>
</evidence>
<proteinExistence type="predicted"/>
<dbReference type="SUPFAM" id="SSF54626">
    <property type="entry name" value="Chalcone isomerase"/>
    <property type="match status" value="1"/>
</dbReference>
<feature type="domain" description="Chalcone isomerase" evidence="2">
    <location>
        <begin position="38"/>
        <end position="201"/>
    </location>
</feature>
<dbReference type="GO" id="GO:0016872">
    <property type="term" value="F:intramolecular lyase activity"/>
    <property type="evidence" value="ECO:0007669"/>
    <property type="project" value="InterPro"/>
</dbReference>
<reference evidence="3" key="1">
    <citation type="submission" date="2021-01" db="EMBL/GenBank/DDBJ databases">
        <authorList>
            <person name="Corre E."/>
            <person name="Pelletier E."/>
            <person name="Niang G."/>
            <person name="Scheremetjew M."/>
            <person name="Finn R."/>
            <person name="Kale V."/>
            <person name="Holt S."/>
            <person name="Cochrane G."/>
            <person name="Meng A."/>
            <person name="Brown T."/>
            <person name="Cohen L."/>
        </authorList>
    </citation>
    <scope>NUCLEOTIDE SEQUENCE</scope>
    <source>
        <strain evidence="3">CCMP3107</strain>
    </source>
</reference>